<dbReference type="SUPFAM" id="SSF49265">
    <property type="entry name" value="Fibronectin type III"/>
    <property type="match status" value="1"/>
</dbReference>
<evidence type="ECO:0000313" key="3">
    <source>
        <dbReference type="Proteomes" id="UP001529085"/>
    </source>
</evidence>
<dbReference type="InterPro" id="IPR036116">
    <property type="entry name" value="FN3_sf"/>
</dbReference>
<evidence type="ECO:0000313" key="2">
    <source>
        <dbReference type="EMBL" id="MDG4716705.1"/>
    </source>
</evidence>
<dbReference type="PROSITE" id="PS50853">
    <property type="entry name" value="FN3"/>
    <property type="match status" value="1"/>
</dbReference>
<dbReference type="EMBL" id="JARSBN010000007">
    <property type="protein sequence ID" value="MDG4716705.1"/>
    <property type="molecule type" value="Genomic_DNA"/>
</dbReference>
<keyword evidence="3" id="KW-1185">Reference proteome</keyword>
<proteinExistence type="predicted"/>
<sequence>MRKITFLFLICFVIFSCGKDEDDTVSACLATTNIVANDITTSSATITWTDPNLSNAYVVEYGESGFALGSGSTIEETTTSATLTNLNPETTYDVYIQAICATNNTSLHSEVLSFTTEISPVVPEFRTNLSELNLFSGNLGDLNISSKAFKYELNTELFTDYAHKQRLIALPENTSMLYDGDGLPIFPDNTVIAKTFYYNVDERDLSLGRIIIETRVLIKINGVWETGDYKWNAAQNEATLDLDGSIVPVTWIDVDGATNSSNYNIPSNTDCFTCHNIYEDVTPIGPKLRNMNFEVDGVNQLDAFINNQHLSGLSGSSEVSSIVNWEDTSASLEDRARSYFDINCAHCHIQGGNCGNQSILRLAYETSLGDSKIAERSFSISIRVSEYSEGFSMPYIGTTMIHPEGVELIREYLDSLE</sequence>
<dbReference type="Gene3D" id="2.60.40.10">
    <property type="entry name" value="Immunoglobulins"/>
    <property type="match status" value="1"/>
</dbReference>
<dbReference type="InterPro" id="IPR013783">
    <property type="entry name" value="Ig-like_fold"/>
</dbReference>
<protein>
    <submittedName>
        <fullName evidence="2">Fibronectin type III domain-containing protein</fullName>
    </submittedName>
</protein>
<reference evidence="2 3" key="1">
    <citation type="submission" date="2023-03" db="EMBL/GenBank/DDBJ databases">
        <title>Strain YYF002 represents a novel species in the genus Winogradskyella isolated from seawater.</title>
        <authorList>
            <person name="Fu Z.-Y."/>
        </authorList>
    </citation>
    <scope>NUCLEOTIDE SEQUENCE [LARGE SCALE GENOMIC DNA]</scope>
    <source>
        <strain evidence="2 3">YYF002</strain>
    </source>
</reference>
<comment type="caution">
    <text evidence="2">The sequence shown here is derived from an EMBL/GenBank/DDBJ whole genome shotgun (WGS) entry which is preliminary data.</text>
</comment>
<organism evidence="2 3">
    <name type="scientific">Winogradskyella marincola</name>
    <dbReference type="NCBI Taxonomy" id="3037795"/>
    <lineage>
        <taxon>Bacteria</taxon>
        <taxon>Pseudomonadati</taxon>
        <taxon>Bacteroidota</taxon>
        <taxon>Flavobacteriia</taxon>
        <taxon>Flavobacteriales</taxon>
        <taxon>Flavobacteriaceae</taxon>
        <taxon>Winogradskyella</taxon>
    </lineage>
</organism>
<dbReference type="Proteomes" id="UP001529085">
    <property type="component" value="Unassembled WGS sequence"/>
</dbReference>
<dbReference type="RefSeq" id="WP_278006149.1">
    <property type="nucleotide sequence ID" value="NZ_JARSBN010000007.1"/>
</dbReference>
<dbReference type="Pfam" id="PF00041">
    <property type="entry name" value="fn3"/>
    <property type="match status" value="1"/>
</dbReference>
<evidence type="ECO:0000259" key="1">
    <source>
        <dbReference type="PROSITE" id="PS50853"/>
    </source>
</evidence>
<dbReference type="InterPro" id="IPR003961">
    <property type="entry name" value="FN3_dom"/>
</dbReference>
<name>A0ABT6G3T4_9FLAO</name>
<dbReference type="CDD" id="cd00063">
    <property type="entry name" value="FN3"/>
    <property type="match status" value="1"/>
</dbReference>
<dbReference type="SMART" id="SM00060">
    <property type="entry name" value="FN3"/>
    <property type="match status" value="1"/>
</dbReference>
<feature type="domain" description="Fibronectin type-III" evidence="1">
    <location>
        <begin position="30"/>
        <end position="119"/>
    </location>
</feature>
<gene>
    <name evidence="2" type="ORF">P7122_12530</name>
</gene>
<accession>A0ABT6G3T4</accession>
<dbReference type="PROSITE" id="PS51257">
    <property type="entry name" value="PROKAR_LIPOPROTEIN"/>
    <property type="match status" value="1"/>
</dbReference>